<dbReference type="InterPro" id="IPR004045">
    <property type="entry name" value="Glutathione_S-Trfase_N"/>
</dbReference>
<keyword evidence="3" id="KW-1185">Reference proteome</keyword>
<dbReference type="InterPro" id="IPR036282">
    <property type="entry name" value="Glutathione-S-Trfase_C_sf"/>
</dbReference>
<sequence>MSDRITVYGALGSGSVPVEAALTLLGAPYDVVEGATWEHDPEILARVEKVNPLKQIPALVLPDGSIMTESGAMLIWLADSHGRLGPGIDDPVRAQFLRWMVYVPAAIYSLFWVRDDPSRLSPDPAAGEVIKARTAERILDCWRMMDQQIEPGRFLLGDSLSVLDLYVTVVSRWGAGRRRFREVAPKMAPVVARVDALPELEAFWAARFPFEAGWER</sequence>
<gene>
    <name evidence="2" type="ORF">QO010_004339</name>
</gene>
<evidence type="ECO:0000313" key="2">
    <source>
        <dbReference type="EMBL" id="MDQ0466544.1"/>
    </source>
</evidence>
<dbReference type="PANTHER" id="PTHR44051">
    <property type="entry name" value="GLUTATHIONE S-TRANSFERASE-RELATED"/>
    <property type="match status" value="1"/>
</dbReference>
<dbReference type="RefSeq" id="WP_307352655.1">
    <property type="nucleotide sequence ID" value="NZ_JAUSVS010000012.1"/>
</dbReference>
<dbReference type="Pfam" id="PF13409">
    <property type="entry name" value="GST_N_2"/>
    <property type="match status" value="1"/>
</dbReference>
<feature type="domain" description="GST N-terminal" evidence="1">
    <location>
        <begin position="2"/>
        <end position="85"/>
    </location>
</feature>
<dbReference type="Proteomes" id="UP001228905">
    <property type="component" value="Unassembled WGS sequence"/>
</dbReference>
<reference evidence="2 3" key="1">
    <citation type="submission" date="2023-07" db="EMBL/GenBank/DDBJ databases">
        <title>Genomic Encyclopedia of Type Strains, Phase IV (KMG-IV): sequencing the most valuable type-strain genomes for metagenomic binning, comparative biology and taxonomic classification.</title>
        <authorList>
            <person name="Goeker M."/>
        </authorList>
    </citation>
    <scope>NUCLEOTIDE SEQUENCE [LARGE SCALE GENOMIC DNA]</scope>
    <source>
        <strain evidence="2 3">DSM 18695</strain>
    </source>
</reference>
<dbReference type="Gene3D" id="3.40.30.10">
    <property type="entry name" value="Glutaredoxin"/>
    <property type="match status" value="1"/>
</dbReference>
<dbReference type="CDD" id="cd03057">
    <property type="entry name" value="GST_N_Beta"/>
    <property type="match status" value="1"/>
</dbReference>
<dbReference type="EMBL" id="JAUSVS010000012">
    <property type="protein sequence ID" value="MDQ0466544.1"/>
    <property type="molecule type" value="Genomic_DNA"/>
</dbReference>
<dbReference type="Gene3D" id="1.20.1050.10">
    <property type="match status" value="1"/>
</dbReference>
<dbReference type="SUPFAM" id="SSF52833">
    <property type="entry name" value="Thioredoxin-like"/>
    <property type="match status" value="1"/>
</dbReference>
<evidence type="ECO:0000259" key="1">
    <source>
        <dbReference type="PROSITE" id="PS50404"/>
    </source>
</evidence>
<dbReference type="PROSITE" id="PS50404">
    <property type="entry name" value="GST_NTER"/>
    <property type="match status" value="1"/>
</dbReference>
<protein>
    <submittedName>
        <fullName evidence="2">GST-like protein</fullName>
    </submittedName>
</protein>
<evidence type="ECO:0000313" key="3">
    <source>
        <dbReference type="Proteomes" id="UP001228905"/>
    </source>
</evidence>
<accession>A0ABU0IZU3</accession>
<proteinExistence type="predicted"/>
<dbReference type="PANTHER" id="PTHR44051:SF8">
    <property type="entry name" value="GLUTATHIONE S-TRANSFERASE GSTA"/>
    <property type="match status" value="1"/>
</dbReference>
<comment type="caution">
    <text evidence="2">The sequence shown here is derived from an EMBL/GenBank/DDBJ whole genome shotgun (WGS) entry which is preliminary data.</text>
</comment>
<dbReference type="InterPro" id="IPR036249">
    <property type="entry name" value="Thioredoxin-like_sf"/>
</dbReference>
<name>A0ABU0IZU3_9CAUL</name>
<organism evidence="2 3">
    <name type="scientific">Caulobacter ginsengisoli</name>
    <dbReference type="NCBI Taxonomy" id="400775"/>
    <lineage>
        <taxon>Bacteria</taxon>
        <taxon>Pseudomonadati</taxon>
        <taxon>Pseudomonadota</taxon>
        <taxon>Alphaproteobacteria</taxon>
        <taxon>Caulobacterales</taxon>
        <taxon>Caulobacteraceae</taxon>
        <taxon>Caulobacter</taxon>
    </lineage>
</organism>
<dbReference type="SUPFAM" id="SSF47616">
    <property type="entry name" value="GST C-terminal domain-like"/>
    <property type="match status" value="1"/>
</dbReference>